<gene>
    <name evidence="11" type="ORF">EV659_10665</name>
</gene>
<keyword evidence="12" id="KW-1185">Reference proteome</keyword>
<dbReference type="Pfam" id="PF04290">
    <property type="entry name" value="DctQ"/>
    <property type="match status" value="1"/>
</dbReference>
<dbReference type="PANTHER" id="PTHR35011">
    <property type="entry name" value="2,3-DIKETO-L-GULONATE TRAP TRANSPORTER SMALL PERMEASE PROTEIN YIAM"/>
    <property type="match status" value="1"/>
</dbReference>
<comment type="caution">
    <text evidence="11">The sequence shown here is derived from an EMBL/GenBank/DDBJ whole genome shotgun (WGS) entry which is preliminary data.</text>
</comment>
<evidence type="ECO:0000256" key="6">
    <source>
        <dbReference type="ARBA" id="ARBA00022989"/>
    </source>
</evidence>
<dbReference type="PANTHER" id="PTHR35011:SF10">
    <property type="entry name" value="TRAP TRANSPORTER SMALL PERMEASE PROTEIN"/>
    <property type="match status" value="1"/>
</dbReference>
<feature type="transmembrane region" description="Helical" evidence="9">
    <location>
        <begin position="143"/>
        <end position="161"/>
    </location>
</feature>
<sequence length="177" mass="17992">MTGPMTTGATMTAAFLRLVAGAERLGLWGASLSLVTLVALGLTEIGWRAISGGGLGFAVEYTGYLTGLAFTLGLGWAVGQGGHIRLPFLLARLPEPAARRLDIALSLMGAGIAVAAALGLVAWTWTSAVEGARSYFASRTLLAIPQAPFSLGVAGLALSLAGRAVRLATGRTATGRP</sequence>
<feature type="domain" description="Tripartite ATP-independent periplasmic transporters DctQ component" evidence="10">
    <location>
        <begin position="38"/>
        <end position="168"/>
    </location>
</feature>
<evidence type="ECO:0000256" key="3">
    <source>
        <dbReference type="ARBA" id="ARBA00022475"/>
    </source>
</evidence>
<keyword evidence="5 9" id="KW-0812">Transmembrane</keyword>
<dbReference type="OrthoDB" id="9797534at2"/>
<keyword evidence="4 9" id="KW-0997">Cell inner membrane</keyword>
<evidence type="ECO:0000256" key="9">
    <source>
        <dbReference type="RuleBase" id="RU369079"/>
    </source>
</evidence>
<dbReference type="InParanoid" id="A0A4R2PFH4"/>
<comment type="subunit">
    <text evidence="9">The complex comprises the extracytoplasmic solute receptor protein and the two transmembrane proteins.</text>
</comment>
<name>A0A4R2PFH4_RHOSA</name>
<comment type="similarity">
    <text evidence="8 9">Belongs to the TRAP transporter small permease family.</text>
</comment>
<evidence type="ECO:0000259" key="10">
    <source>
        <dbReference type="Pfam" id="PF04290"/>
    </source>
</evidence>
<protein>
    <recommendedName>
        <fullName evidence="9">TRAP transporter small permease protein</fullName>
    </recommendedName>
</protein>
<dbReference type="InterPro" id="IPR007387">
    <property type="entry name" value="TRAP_DctQ"/>
</dbReference>
<reference evidence="11 12" key="1">
    <citation type="submission" date="2019-03" db="EMBL/GenBank/DDBJ databases">
        <title>Genomic Encyclopedia of Type Strains, Phase IV (KMG-IV): sequencing the most valuable type-strain genomes for metagenomic binning, comparative biology and taxonomic classification.</title>
        <authorList>
            <person name="Goeker M."/>
        </authorList>
    </citation>
    <scope>NUCLEOTIDE SEQUENCE [LARGE SCALE GENOMIC DNA]</scope>
    <source>
        <strain evidence="11 12">DSM 2132</strain>
    </source>
</reference>
<evidence type="ECO:0000256" key="5">
    <source>
        <dbReference type="ARBA" id="ARBA00022692"/>
    </source>
</evidence>
<dbReference type="GO" id="GO:0015740">
    <property type="term" value="P:C4-dicarboxylate transport"/>
    <property type="evidence" value="ECO:0007669"/>
    <property type="project" value="TreeGrafter"/>
</dbReference>
<evidence type="ECO:0000256" key="1">
    <source>
        <dbReference type="ARBA" id="ARBA00004429"/>
    </source>
</evidence>
<dbReference type="GO" id="GO:0005886">
    <property type="term" value="C:plasma membrane"/>
    <property type="evidence" value="ECO:0007669"/>
    <property type="project" value="UniProtKB-SubCell"/>
</dbReference>
<evidence type="ECO:0000256" key="7">
    <source>
        <dbReference type="ARBA" id="ARBA00023136"/>
    </source>
</evidence>
<evidence type="ECO:0000313" key="12">
    <source>
        <dbReference type="Proteomes" id="UP000295399"/>
    </source>
</evidence>
<dbReference type="Proteomes" id="UP000295399">
    <property type="component" value="Unassembled WGS sequence"/>
</dbReference>
<dbReference type="EMBL" id="SLXO01000006">
    <property type="protein sequence ID" value="TCP33907.1"/>
    <property type="molecule type" value="Genomic_DNA"/>
</dbReference>
<feature type="transmembrane region" description="Helical" evidence="9">
    <location>
        <begin position="63"/>
        <end position="82"/>
    </location>
</feature>
<keyword evidence="7 9" id="KW-0472">Membrane</keyword>
<evidence type="ECO:0000313" key="11">
    <source>
        <dbReference type="EMBL" id="TCP33907.1"/>
    </source>
</evidence>
<keyword evidence="3" id="KW-1003">Cell membrane</keyword>
<comment type="function">
    <text evidence="9">Part of the tripartite ATP-independent periplasmic (TRAP) transport system.</text>
</comment>
<evidence type="ECO:0000256" key="8">
    <source>
        <dbReference type="ARBA" id="ARBA00038436"/>
    </source>
</evidence>
<comment type="subcellular location">
    <subcellularLocation>
        <location evidence="1 9">Cell inner membrane</location>
        <topology evidence="1 9">Multi-pass membrane protein</topology>
    </subcellularLocation>
</comment>
<accession>A0A4R2PFH4</accession>
<keyword evidence="6 9" id="KW-1133">Transmembrane helix</keyword>
<dbReference type="GO" id="GO:0022857">
    <property type="term" value="F:transmembrane transporter activity"/>
    <property type="evidence" value="ECO:0007669"/>
    <property type="project" value="UniProtKB-UniRule"/>
</dbReference>
<proteinExistence type="inferred from homology"/>
<keyword evidence="2 9" id="KW-0813">Transport</keyword>
<organism evidence="11 12">
    <name type="scientific">Rhodothalassium salexigens DSM 2132</name>
    <dbReference type="NCBI Taxonomy" id="1188247"/>
    <lineage>
        <taxon>Bacteria</taxon>
        <taxon>Pseudomonadati</taxon>
        <taxon>Pseudomonadota</taxon>
        <taxon>Alphaproteobacteria</taxon>
        <taxon>Rhodothalassiales</taxon>
        <taxon>Rhodothalassiaceae</taxon>
        <taxon>Rhodothalassium</taxon>
    </lineage>
</organism>
<feature type="transmembrane region" description="Helical" evidence="9">
    <location>
        <begin position="25"/>
        <end position="43"/>
    </location>
</feature>
<feature type="transmembrane region" description="Helical" evidence="9">
    <location>
        <begin position="103"/>
        <end position="123"/>
    </location>
</feature>
<dbReference type="InterPro" id="IPR055348">
    <property type="entry name" value="DctQ"/>
</dbReference>
<evidence type="ECO:0000256" key="2">
    <source>
        <dbReference type="ARBA" id="ARBA00022448"/>
    </source>
</evidence>
<evidence type="ECO:0000256" key="4">
    <source>
        <dbReference type="ARBA" id="ARBA00022519"/>
    </source>
</evidence>
<dbReference type="AlphaFoldDB" id="A0A4R2PFH4"/>